<evidence type="ECO:0000256" key="1">
    <source>
        <dbReference type="SAM" id="MobiDB-lite"/>
    </source>
</evidence>
<reference evidence="2" key="1">
    <citation type="submission" date="2023-05" db="EMBL/GenBank/DDBJ databases">
        <authorList>
            <person name="Stuckert A."/>
        </authorList>
    </citation>
    <scope>NUCLEOTIDE SEQUENCE</scope>
</reference>
<evidence type="ECO:0000313" key="2">
    <source>
        <dbReference type="EMBL" id="CAI9613465.1"/>
    </source>
</evidence>
<accession>A0ABN9GVI1</accession>
<feature type="region of interest" description="Disordered" evidence="1">
    <location>
        <begin position="1"/>
        <end position="23"/>
    </location>
</feature>
<feature type="compositionally biased region" description="Polar residues" evidence="1">
    <location>
        <begin position="12"/>
        <end position="22"/>
    </location>
</feature>
<comment type="caution">
    <text evidence="2">The sequence shown here is derived from an EMBL/GenBank/DDBJ whole genome shotgun (WGS) entry which is preliminary data.</text>
</comment>
<dbReference type="EMBL" id="CATNWA010019480">
    <property type="protein sequence ID" value="CAI9613465.1"/>
    <property type="molecule type" value="Genomic_DNA"/>
</dbReference>
<name>A0ABN9GVI1_9NEOB</name>
<protein>
    <submittedName>
        <fullName evidence="2">Uncharacterized protein</fullName>
    </submittedName>
</protein>
<dbReference type="Proteomes" id="UP001162483">
    <property type="component" value="Unassembled WGS sequence"/>
</dbReference>
<organism evidence="2 3">
    <name type="scientific">Staurois parvus</name>
    <dbReference type="NCBI Taxonomy" id="386267"/>
    <lineage>
        <taxon>Eukaryota</taxon>
        <taxon>Metazoa</taxon>
        <taxon>Chordata</taxon>
        <taxon>Craniata</taxon>
        <taxon>Vertebrata</taxon>
        <taxon>Euteleostomi</taxon>
        <taxon>Amphibia</taxon>
        <taxon>Batrachia</taxon>
        <taxon>Anura</taxon>
        <taxon>Neobatrachia</taxon>
        <taxon>Ranoidea</taxon>
        <taxon>Ranidae</taxon>
        <taxon>Staurois</taxon>
    </lineage>
</organism>
<sequence length="76" mass="8979">MRDEWMDRQGNVRRSQAGQVSNVRAARYRRSRQRMVRVTSQVQQLMGSAVQRIRQKNGQVKPGVKQETISRVKRIR</sequence>
<gene>
    <name evidence="2" type="ORF">SPARVUS_LOCUS14894819</name>
</gene>
<keyword evidence="3" id="KW-1185">Reference proteome</keyword>
<evidence type="ECO:0000313" key="3">
    <source>
        <dbReference type="Proteomes" id="UP001162483"/>
    </source>
</evidence>
<proteinExistence type="predicted"/>
<feature type="region of interest" description="Disordered" evidence="1">
    <location>
        <begin position="56"/>
        <end position="76"/>
    </location>
</feature>